<name>A0A402BBT1_9CHLR</name>
<dbReference type="EMBL" id="BIFT01000001">
    <property type="protein sequence ID" value="GCE28878.1"/>
    <property type="molecule type" value="Genomic_DNA"/>
</dbReference>
<evidence type="ECO:0000313" key="2">
    <source>
        <dbReference type="Proteomes" id="UP000287171"/>
    </source>
</evidence>
<dbReference type="AlphaFoldDB" id="A0A402BBT1"/>
<sequence>MPLKLEYKDHRCAFFPKRFDWHLNTQSMVKLAVVDRGIFMLYCKHDTKYAFDLFERLFVLAVSEHVACPTSGLGGSILDDQHQDRNER</sequence>
<gene>
    <name evidence="1" type="ORF">KDA_43620</name>
</gene>
<proteinExistence type="predicted"/>
<organism evidence="1 2">
    <name type="scientific">Dictyobacter alpinus</name>
    <dbReference type="NCBI Taxonomy" id="2014873"/>
    <lineage>
        <taxon>Bacteria</taxon>
        <taxon>Bacillati</taxon>
        <taxon>Chloroflexota</taxon>
        <taxon>Ktedonobacteria</taxon>
        <taxon>Ktedonobacterales</taxon>
        <taxon>Dictyobacteraceae</taxon>
        <taxon>Dictyobacter</taxon>
    </lineage>
</organism>
<dbReference type="Proteomes" id="UP000287171">
    <property type="component" value="Unassembled WGS sequence"/>
</dbReference>
<comment type="caution">
    <text evidence="1">The sequence shown here is derived from an EMBL/GenBank/DDBJ whole genome shotgun (WGS) entry which is preliminary data.</text>
</comment>
<accession>A0A402BBT1</accession>
<evidence type="ECO:0000313" key="1">
    <source>
        <dbReference type="EMBL" id="GCE28878.1"/>
    </source>
</evidence>
<protein>
    <submittedName>
        <fullName evidence="1">Uncharacterized protein</fullName>
    </submittedName>
</protein>
<keyword evidence="2" id="KW-1185">Reference proteome</keyword>
<reference evidence="2" key="1">
    <citation type="submission" date="2018-12" db="EMBL/GenBank/DDBJ databases">
        <title>Tengunoibacter tsumagoiensis gen. nov., sp. nov., Dictyobacter kobayashii sp. nov., D. alpinus sp. nov., and D. joshuensis sp. nov. and description of Dictyobacteraceae fam. nov. within the order Ktedonobacterales isolated from Tengu-no-mugimeshi.</title>
        <authorList>
            <person name="Wang C.M."/>
            <person name="Zheng Y."/>
            <person name="Sakai Y."/>
            <person name="Toyoda A."/>
            <person name="Minakuchi Y."/>
            <person name="Abe K."/>
            <person name="Yokota A."/>
            <person name="Yabe S."/>
        </authorList>
    </citation>
    <scope>NUCLEOTIDE SEQUENCE [LARGE SCALE GENOMIC DNA]</scope>
    <source>
        <strain evidence="2">Uno16</strain>
    </source>
</reference>